<keyword evidence="2" id="KW-0472">Membrane</keyword>
<evidence type="ECO:0000313" key="3">
    <source>
        <dbReference type="EMBL" id="CAK9088300.1"/>
    </source>
</evidence>
<comment type="caution">
    <text evidence="3">The sequence shown here is derived from an EMBL/GenBank/DDBJ whole genome shotgun (WGS) entry which is preliminary data.</text>
</comment>
<gene>
    <name evidence="3" type="ORF">CCMP2556_LOCUS42600</name>
</gene>
<protein>
    <submittedName>
        <fullName evidence="3">Uncharacterized protein</fullName>
    </submittedName>
</protein>
<dbReference type="Proteomes" id="UP001642484">
    <property type="component" value="Unassembled WGS sequence"/>
</dbReference>
<feature type="transmembrane region" description="Helical" evidence="2">
    <location>
        <begin position="382"/>
        <end position="403"/>
    </location>
</feature>
<dbReference type="EMBL" id="CAXAMN010024628">
    <property type="protein sequence ID" value="CAK9088300.1"/>
    <property type="molecule type" value="Genomic_DNA"/>
</dbReference>
<evidence type="ECO:0000256" key="1">
    <source>
        <dbReference type="SAM" id="MobiDB-lite"/>
    </source>
</evidence>
<reference evidence="3 4" key="1">
    <citation type="submission" date="2024-02" db="EMBL/GenBank/DDBJ databases">
        <authorList>
            <person name="Chen Y."/>
            <person name="Shah S."/>
            <person name="Dougan E. K."/>
            <person name="Thang M."/>
            <person name="Chan C."/>
        </authorList>
    </citation>
    <scope>NUCLEOTIDE SEQUENCE [LARGE SCALE GENOMIC DNA]</scope>
</reference>
<feature type="region of interest" description="Disordered" evidence="1">
    <location>
        <begin position="117"/>
        <end position="139"/>
    </location>
</feature>
<accession>A0ABP0QLH4</accession>
<keyword evidence="2" id="KW-1133">Transmembrane helix</keyword>
<keyword evidence="4" id="KW-1185">Reference proteome</keyword>
<feature type="transmembrane region" description="Helical" evidence="2">
    <location>
        <begin position="298"/>
        <end position="323"/>
    </location>
</feature>
<feature type="compositionally biased region" description="Low complexity" evidence="1">
    <location>
        <begin position="121"/>
        <end position="132"/>
    </location>
</feature>
<feature type="transmembrane region" description="Helical" evidence="2">
    <location>
        <begin position="172"/>
        <end position="193"/>
    </location>
</feature>
<feature type="compositionally biased region" description="Basic and acidic residues" evidence="1">
    <location>
        <begin position="37"/>
        <end position="51"/>
    </location>
</feature>
<keyword evidence="2" id="KW-0812">Transmembrane</keyword>
<feature type="transmembrane region" description="Helical" evidence="2">
    <location>
        <begin position="268"/>
        <end position="286"/>
    </location>
</feature>
<evidence type="ECO:0000313" key="4">
    <source>
        <dbReference type="Proteomes" id="UP001642484"/>
    </source>
</evidence>
<feature type="region of interest" description="Disordered" evidence="1">
    <location>
        <begin position="1"/>
        <end position="83"/>
    </location>
</feature>
<name>A0ABP0QLH4_9DINO</name>
<evidence type="ECO:0000256" key="2">
    <source>
        <dbReference type="SAM" id="Phobius"/>
    </source>
</evidence>
<proteinExistence type="predicted"/>
<organism evidence="3 4">
    <name type="scientific">Durusdinium trenchii</name>
    <dbReference type="NCBI Taxonomy" id="1381693"/>
    <lineage>
        <taxon>Eukaryota</taxon>
        <taxon>Sar</taxon>
        <taxon>Alveolata</taxon>
        <taxon>Dinophyceae</taxon>
        <taxon>Suessiales</taxon>
        <taxon>Symbiodiniaceae</taxon>
        <taxon>Durusdinium</taxon>
    </lineage>
</organism>
<sequence length="743" mass="82373">MDGQLRLPGLPLAGGGASASSSSKEPPPDEPDASIDDLLKLIEDGPGARDQDVDELLQSLQPKEGSPFLHPTPAPVAGPSGRRRPHVVTIQTGCLQQGGDGSEDNIQVVMDDLWPNKMVQDDSAGGAGADAADSGDADEEVDADMEDMICFDQESAWSIPLVLSKHNFLESIFGAFLMIMNATMQVLFTVIIMSPDFLGEGLSVTDASTWRHRYAHDLAFVGLDHRNLASIVCDEDGALIFSTAQVAQLVEINNYLGLEKLSFELPNFQPGMLLAFLCILLWNICIFSELRSLSWQRIAIMTLVCVGRAVVAGALLISGTIWLGNTTSITELMLNAVALEAVLHIDEFICRALVPTNMQQKIKRLPPMQVRRSRRWPSVENVILACMLAAALLVPWMTVLVPLRETMLSVKREMCGGDIDFVIAGTSGQMYTALSVSTGAPPSADVIHAETAVHEILSGEARRNGRVEYSIWEGGSFGLLAARRNQVYPDFKKEFYVCRENDRDNDFTAVLQGVGMRVGKPGAKTCEELAYFCSEEAPEWLFTMEAIWLRNSCPRHCGCTQPLSSPLLKTPWFGCTRQCIQESYGFSMYGFSPLFGKPPNFTTGCKDQLPGPSWHHFWDNYFPMVDHYHGSDYFATRLIYLEFRDWAKAVGCPVIATQPQDLMGSLVCRGSSRYLPLAWFCPETCGCSASGNLERDHFCFAYDYCPMHVMPNETEQAWQLIRKYDLLRTLMNPELLFNDDAWM</sequence>